<evidence type="ECO:0000256" key="5">
    <source>
        <dbReference type="ARBA" id="ARBA00023004"/>
    </source>
</evidence>
<dbReference type="PANTHER" id="PTHR43756">
    <property type="entry name" value="CHOLINE MONOOXYGENASE, CHLOROPLASTIC"/>
    <property type="match status" value="1"/>
</dbReference>
<dbReference type="PROSITE" id="PS51296">
    <property type="entry name" value="RIESKE"/>
    <property type="match status" value="1"/>
</dbReference>
<keyword evidence="3" id="KW-0479">Metal-binding</keyword>
<dbReference type="Gene3D" id="3.90.380.10">
    <property type="entry name" value="Naphthalene 1,2-dioxygenase Alpha Subunit, Chain A, domain 1"/>
    <property type="match status" value="1"/>
</dbReference>
<keyword evidence="4" id="KW-0560">Oxidoreductase</keyword>
<dbReference type="Gene3D" id="2.102.10.10">
    <property type="entry name" value="Rieske [2Fe-2S] iron-sulphur domain"/>
    <property type="match status" value="1"/>
</dbReference>
<dbReference type="PANTHER" id="PTHR43756:SF5">
    <property type="entry name" value="CHOLINE MONOOXYGENASE, CHLOROPLASTIC"/>
    <property type="match status" value="1"/>
</dbReference>
<dbReference type="EMBL" id="BJUM01000064">
    <property type="protein sequence ID" value="GEK56938.1"/>
    <property type="molecule type" value="Genomic_DNA"/>
</dbReference>
<proteinExistence type="predicted"/>
<dbReference type="GO" id="GO:0051537">
    <property type="term" value="F:2 iron, 2 sulfur cluster binding"/>
    <property type="evidence" value="ECO:0007669"/>
    <property type="project" value="UniProtKB-KW"/>
</dbReference>
<evidence type="ECO:0000256" key="4">
    <source>
        <dbReference type="ARBA" id="ARBA00023002"/>
    </source>
</evidence>
<evidence type="ECO:0000256" key="6">
    <source>
        <dbReference type="ARBA" id="ARBA00023014"/>
    </source>
</evidence>
<accession>A0A510Y0X4</accession>
<dbReference type="CDD" id="cd03469">
    <property type="entry name" value="Rieske_RO_Alpha_N"/>
    <property type="match status" value="1"/>
</dbReference>
<keyword evidence="6" id="KW-0411">Iron-sulfur</keyword>
<dbReference type="InterPro" id="IPR001663">
    <property type="entry name" value="Rng_hydr_dOase-A"/>
</dbReference>
<sequence>MKNDGLPVNAYTDKKWFDLEMKHIFSKVWGFAGLKEDIAAPGDFITKQIGLNNYIIIMGRDRRLRAFHNMCRHKGTRLLQAQGNLKKSITCPYHDWTYDLEGSLIGIPHQEKEFPDLDKSCLGLKAASVDIWRGMIWLHPDENAQSISQWFSSIEDHLGPHQVEDLVELKEQSVSETINANWKIVVENYIDHYHLAQLHSGTLNMYDHSKAEFGFKGKHFAFWEPLEKSYAADLEKYTELPLIKPMPKEMLGVFVPMLFPGVGLSESESSWSVFHIIPISVNETRVEIRIKSMPTSGLSYWLKGSDSQKYWQKRIRPKYNDFDNQHPLGSADFMKEDIYVCEQQQKSFESPNFELGPSAELGELPIREHQRVVMSYLNLYL</sequence>
<dbReference type="InterPro" id="IPR036922">
    <property type="entry name" value="Rieske_2Fe-2S_sf"/>
</dbReference>
<evidence type="ECO:0000259" key="7">
    <source>
        <dbReference type="PROSITE" id="PS51296"/>
    </source>
</evidence>
<name>A0A510Y0X4_9GAMM</name>
<dbReference type="InterPro" id="IPR015879">
    <property type="entry name" value="Ring_hydroxy_dOase_asu_C_dom"/>
</dbReference>
<evidence type="ECO:0000313" key="9">
    <source>
        <dbReference type="Proteomes" id="UP000321419"/>
    </source>
</evidence>
<comment type="caution">
    <text evidence="8">The sequence shown here is derived from an EMBL/GenBank/DDBJ whole genome shotgun (WGS) entry which is preliminary data.</text>
</comment>
<evidence type="ECO:0000256" key="1">
    <source>
        <dbReference type="ARBA" id="ARBA00001962"/>
    </source>
</evidence>
<dbReference type="InterPro" id="IPR017941">
    <property type="entry name" value="Rieske_2Fe-2S"/>
</dbReference>
<dbReference type="AlphaFoldDB" id="A0A510Y0X4"/>
<comment type="cofactor">
    <cofactor evidence="1">
        <name>Fe cation</name>
        <dbReference type="ChEBI" id="CHEBI:24875"/>
    </cofactor>
</comment>
<keyword evidence="9" id="KW-1185">Reference proteome</keyword>
<dbReference type="OrthoDB" id="9769355at2"/>
<evidence type="ECO:0000256" key="2">
    <source>
        <dbReference type="ARBA" id="ARBA00022714"/>
    </source>
</evidence>
<protein>
    <submittedName>
        <fullName evidence="8">Ring-hydroxylating oxygenase subunit alpha</fullName>
    </submittedName>
</protein>
<dbReference type="RefSeq" id="WP_089349549.1">
    <property type="nucleotide sequence ID" value="NZ_BJUM01000064.1"/>
</dbReference>
<feature type="domain" description="Rieske" evidence="7">
    <location>
        <begin position="31"/>
        <end position="138"/>
    </location>
</feature>
<keyword evidence="2" id="KW-0001">2Fe-2S</keyword>
<dbReference type="CDD" id="cd00680">
    <property type="entry name" value="RHO_alpha_C"/>
    <property type="match status" value="1"/>
</dbReference>
<dbReference type="Proteomes" id="UP000321419">
    <property type="component" value="Unassembled WGS sequence"/>
</dbReference>
<reference evidence="8 9" key="1">
    <citation type="submission" date="2019-07" db="EMBL/GenBank/DDBJ databases">
        <title>Whole genome shotgun sequence of Pseudoalteromonas espejiana NBRC 102222.</title>
        <authorList>
            <person name="Hosoyama A."/>
            <person name="Uohara A."/>
            <person name="Ohji S."/>
            <person name="Ichikawa N."/>
        </authorList>
    </citation>
    <scope>NUCLEOTIDE SEQUENCE [LARGE SCALE GENOMIC DNA]</scope>
    <source>
        <strain evidence="8 9">NBRC 102222</strain>
    </source>
</reference>
<dbReference type="SUPFAM" id="SSF50022">
    <property type="entry name" value="ISP domain"/>
    <property type="match status" value="1"/>
</dbReference>
<keyword evidence="5" id="KW-0408">Iron</keyword>
<dbReference type="GO" id="GO:0005506">
    <property type="term" value="F:iron ion binding"/>
    <property type="evidence" value="ECO:0007669"/>
    <property type="project" value="InterPro"/>
</dbReference>
<dbReference type="PRINTS" id="PR00090">
    <property type="entry name" value="RNGDIOXGNASE"/>
</dbReference>
<evidence type="ECO:0000313" key="8">
    <source>
        <dbReference type="EMBL" id="GEK56938.1"/>
    </source>
</evidence>
<evidence type="ECO:0000256" key="3">
    <source>
        <dbReference type="ARBA" id="ARBA00022723"/>
    </source>
</evidence>
<organism evidence="8 9">
    <name type="scientific">Pseudoalteromonas espejiana</name>
    <dbReference type="NCBI Taxonomy" id="28107"/>
    <lineage>
        <taxon>Bacteria</taxon>
        <taxon>Pseudomonadati</taxon>
        <taxon>Pseudomonadota</taxon>
        <taxon>Gammaproteobacteria</taxon>
        <taxon>Alteromonadales</taxon>
        <taxon>Pseudoalteromonadaceae</taxon>
        <taxon>Pseudoalteromonas</taxon>
    </lineage>
</organism>
<gene>
    <name evidence="8" type="ORF">PES01_37830</name>
</gene>
<dbReference type="Pfam" id="PF00355">
    <property type="entry name" value="Rieske"/>
    <property type="match status" value="1"/>
</dbReference>
<dbReference type="SUPFAM" id="SSF55961">
    <property type="entry name" value="Bet v1-like"/>
    <property type="match status" value="1"/>
</dbReference>
<dbReference type="GO" id="GO:0016491">
    <property type="term" value="F:oxidoreductase activity"/>
    <property type="evidence" value="ECO:0007669"/>
    <property type="project" value="UniProtKB-KW"/>
</dbReference>
<dbReference type="Pfam" id="PF00848">
    <property type="entry name" value="Ring_hydroxyl_A"/>
    <property type="match status" value="1"/>
</dbReference>